<evidence type="ECO:0000256" key="1">
    <source>
        <dbReference type="PROSITE-ProRule" id="PRU00023"/>
    </source>
</evidence>
<dbReference type="AlphaFoldDB" id="A0A540MZ69"/>
<accession>A0A540MZ69</accession>
<dbReference type="PROSITE" id="PS50088">
    <property type="entry name" value="ANK_REPEAT"/>
    <property type="match status" value="1"/>
</dbReference>
<dbReference type="InterPro" id="IPR058920">
    <property type="entry name" value="PAP-OAS1-bd-rel"/>
</dbReference>
<keyword evidence="4" id="KW-1185">Reference proteome</keyword>
<gene>
    <name evidence="3" type="ORF">C1H46_010331</name>
</gene>
<dbReference type="Gene3D" id="1.10.1410.10">
    <property type="match status" value="1"/>
</dbReference>
<dbReference type="STRING" id="106549.A0A540MZ69"/>
<name>A0A540MZ69_MALBA</name>
<dbReference type="InterPro" id="IPR002110">
    <property type="entry name" value="Ankyrin_rpt"/>
</dbReference>
<dbReference type="PANTHER" id="PTHR45979:SF31">
    <property type="entry name" value="POLYMERASE NUCLEOTIDYL TRANSFERASE DOMAIN-CONTAINING PROTEIN"/>
    <property type="match status" value="1"/>
</dbReference>
<dbReference type="PANTHER" id="PTHR45979">
    <property type="entry name" value="PAP/OAS1 SUBSTRATE-BINDING DOMAIN SUPERFAMILY"/>
    <property type="match status" value="1"/>
</dbReference>
<evidence type="ECO:0000313" key="4">
    <source>
        <dbReference type="Proteomes" id="UP000315295"/>
    </source>
</evidence>
<evidence type="ECO:0000259" key="2">
    <source>
        <dbReference type="Pfam" id="PF26180"/>
    </source>
</evidence>
<reference evidence="3 4" key="1">
    <citation type="journal article" date="2019" name="G3 (Bethesda)">
        <title>Sequencing of a Wild Apple (Malus baccata) Genome Unravels the Differences Between Cultivated and Wild Apple Species Regarding Disease Resistance and Cold Tolerance.</title>
        <authorList>
            <person name="Chen X."/>
        </authorList>
    </citation>
    <scope>NUCLEOTIDE SEQUENCE [LARGE SCALE GENOMIC DNA]</scope>
    <source>
        <strain evidence="4">cv. Shandingzi</strain>
        <tissue evidence="3">Leaves</tissue>
    </source>
</reference>
<dbReference type="Proteomes" id="UP000315295">
    <property type="component" value="Unassembled WGS sequence"/>
</dbReference>
<proteinExistence type="predicted"/>
<comment type="caution">
    <text evidence="3">The sequence shown here is derived from an EMBL/GenBank/DDBJ whole genome shotgun (WGS) entry which is preliminary data.</text>
</comment>
<evidence type="ECO:0000313" key="3">
    <source>
        <dbReference type="EMBL" id="TQE04111.1"/>
    </source>
</evidence>
<feature type="domain" description="PAP/OAS1 substrate-binding-related" evidence="2">
    <location>
        <begin position="2"/>
        <end position="137"/>
    </location>
</feature>
<feature type="repeat" description="ANK" evidence="1">
    <location>
        <begin position="143"/>
        <end position="175"/>
    </location>
</feature>
<dbReference type="InterPro" id="IPR058921">
    <property type="entry name" value="PAP/OAS1-rel"/>
</dbReference>
<sequence>MALWQFLDYFSKFDWENYCISLNGPVCKSSLPDIVVEAPENGRNDLLLSEEFIRNCVEMFSVPSKGHETNLRAFPLKHLNIIDPLKQNNNLGRSVSRSNFYRICSAFKYGARKLSWILSLPGECIADELPKFFANTLDRRGSNGQTNVHNNALSGGSEALNILLELGGDFDSHGMNLQYGPFFPGSATSPPLLPSPPLSPQPWKENPWGGTSEALQFHQHINSQTNINGVDWGVHAYQANDSIISVAAFRGEKRKPRGTGTYIPNASFSEDYSPGFHNLMVICLQSFQCYRPFKDRLPGRGRKQAPGTCFRFQRHAFGYGFTVAPQESISSKECSRELSEVEYPVLGHGNSATLDYYQPRMPLWKPFHDNSFSNLPAKLESRSSSPQLWEEAPMPELDHQAEFFGADEER</sequence>
<dbReference type="SUPFAM" id="SSF81631">
    <property type="entry name" value="PAP/OAS1 substrate-binding domain"/>
    <property type="match status" value="1"/>
</dbReference>
<protein>
    <recommendedName>
        <fullName evidence="2">PAP/OAS1 substrate-binding-related domain-containing protein</fullName>
    </recommendedName>
</protein>
<organism evidence="3 4">
    <name type="scientific">Malus baccata</name>
    <name type="common">Siberian crab apple</name>
    <name type="synonym">Pyrus baccata</name>
    <dbReference type="NCBI Taxonomy" id="106549"/>
    <lineage>
        <taxon>Eukaryota</taxon>
        <taxon>Viridiplantae</taxon>
        <taxon>Streptophyta</taxon>
        <taxon>Embryophyta</taxon>
        <taxon>Tracheophyta</taxon>
        <taxon>Spermatophyta</taxon>
        <taxon>Magnoliopsida</taxon>
        <taxon>eudicotyledons</taxon>
        <taxon>Gunneridae</taxon>
        <taxon>Pentapetalae</taxon>
        <taxon>rosids</taxon>
        <taxon>fabids</taxon>
        <taxon>Rosales</taxon>
        <taxon>Rosaceae</taxon>
        <taxon>Amygdaloideae</taxon>
        <taxon>Maleae</taxon>
        <taxon>Malus</taxon>
    </lineage>
</organism>
<dbReference type="Pfam" id="PF26180">
    <property type="entry name" value="PAP-OAS1"/>
    <property type="match status" value="1"/>
</dbReference>
<dbReference type="EMBL" id="VIEB01000146">
    <property type="protein sequence ID" value="TQE04111.1"/>
    <property type="molecule type" value="Genomic_DNA"/>
</dbReference>
<keyword evidence="1" id="KW-0040">ANK repeat</keyword>